<feature type="transmembrane region" description="Helical" evidence="6">
    <location>
        <begin position="305"/>
        <end position="324"/>
    </location>
</feature>
<keyword evidence="3 6" id="KW-1133">Transmembrane helix</keyword>
<comment type="subcellular location">
    <subcellularLocation>
        <location evidence="1">Cell membrane</location>
        <topology evidence="1">Multi-pass membrane protein</topology>
    </subcellularLocation>
</comment>
<dbReference type="InterPro" id="IPR020846">
    <property type="entry name" value="MFS_dom"/>
</dbReference>
<accession>H0E7W4</accession>
<evidence type="ECO:0000313" key="9">
    <source>
        <dbReference type="Proteomes" id="UP000005143"/>
    </source>
</evidence>
<evidence type="ECO:0000256" key="6">
    <source>
        <dbReference type="SAM" id="Phobius"/>
    </source>
</evidence>
<evidence type="ECO:0000256" key="4">
    <source>
        <dbReference type="ARBA" id="ARBA00023136"/>
    </source>
</evidence>
<evidence type="ECO:0000256" key="3">
    <source>
        <dbReference type="ARBA" id="ARBA00022989"/>
    </source>
</evidence>
<organism evidence="8 9">
    <name type="scientific">Patulibacter medicamentivorans</name>
    <dbReference type="NCBI Taxonomy" id="1097667"/>
    <lineage>
        <taxon>Bacteria</taxon>
        <taxon>Bacillati</taxon>
        <taxon>Actinomycetota</taxon>
        <taxon>Thermoleophilia</taxon>
        <taxon>Solirubrobacterales</taxon>
        <taxon>Patulibacteraceae</taxon>
        <taxon>Patulibacter</taxon>
    </lineage>
</organism>
<protein>
    <submittedName>
        <fullName evidence="8">Major facilitator superfamily MFS_1</fullName>
    </submittedName>
</protein>
<dbReference type="InterPro" id="IPR051788">
    <property type="entry name" value="MFS_Transporter"/>
</dbReference>
<feature type="transmembrane region" description="Helical" evidence="6">
    <location>
        <begin position="249"/>
        <end position="269"/>
    </location>
</feature>
<keyword evidence="4 6" id="KW-0472">Membrane</keyword>
<dbReference type="InterPro" id="IPR011701">
    <property type="entry name" value="MFS"/>
</dbReference>
<feature type="transmembrane region" description="Helical" evidence="6">
    <location>
        <begin position="345"/>
        <end position="368"/>
    </location>
</feature>
<reference evidence="8 9" key="1">
    <citation type="journal article" date="2013" name="Biodegradation">
        <title>Quantitative proteomic analysis of ibuprofen-degrading Patulibacter sp. strain I11.</title>
        <authorList>
            <person name="Almeida B."/>
            <person name="Kjeldal H."/>
            <person name="Lolas I."/>
            <person name="Knudsen A.D."/>
            <person name="Carvalho G."/>
            <person name="Nielsen K.L."/>
            <person name="Barreto Crespo M.T."/>
            <person name="Stensballe A."/>
            <person name="Nielsen J.L."/>
        </authorList>
    </citation>
    <scope>NUCLEOTIDE SEQUENCE [LARGE SCALE GENOMIC DNA]</scope>
    <source>
        <strain evidence="8 9">I11</strain>
    </source>
</reference>
<dbReference type="SUPFAM" id="SSF103473">
    <property type="entry name" value="MFS general substrate transporter"/>
    <property type="match status" value="1"/>
</dbReference>
<dbReference type="InterPro" id="IPR001958">
    <property type="entry name" value="Tet-R_TetA/multi-R_MdtG-like"/>
</dbReference>
<evidence type="ECO:0000256" key="2">
    <source>
        <dbReference type="ARBA" id="ARBA00022692"/>
    </source>
</evidence>
<evidence type="ECO:0000256" key="1">
    <source>
        <dbReference type="ARBA" id="ARBA00004651"/>
    </source>
</evidence>
<sequence>MTLDDPTRRRAHRAVVVAFLAHGVVSGSWFVRIPDLRDLAGLSDGGLGLVLAALGIGAVVSMPLAGALATRHGSAPAMRWLLPPLLAVLALAAQASAPLTLALGSLAFGAALGAHDIAINAHGVAVEHERGRPVLSGMHAAFSIGTLLGAGVGALAMAADVAPRVHLLAIAAVTALALLAYRHLLPAAVDRHRTAVRAVPPTLGERLAPLRRRWLLACAIAAMASFIAENAVGEWSGVLLRDHRDASPALAAIGFLAFSLAMTVGRLTGDRMVAALGDRRTLLLGGALAGTAWALVALVDDAGVAIAAWVVAGLALANAVPIVFRAAGARRPVGPDGRPAPVPAQALAAVSGLGYAGGLLGPSLIGAVAELLDLPTAMLIPALLAASIALLARSATGGERLPSTAARSRPAANASPTPTA</sequence>
<feature type="transmembrane region" description="Helical" evidence="6">
    <location>
        <begin position="374"/>
        <end position="392"/>
    </location>
</feature>
<gene>
    <name evidence="8" type="ORF">PAI11_29210</name>
</gene>
<dbReference type="Gene3D" id="1.20.1250.20">
    <property type="entry name" value="MFS general substrate transporter like domains"/>
    <property type="match status" value="2"/>
</dbReference>
<dbReference type="Proteomes" id="UP000005143">
    <property type="component" value="Unassembled WGS sequence"/>
</dbReference>
<dbReference type="AlphaFoldDB" id="H0E7W4"/>
<proteinExistence type="predicted"/>
<feature type="transmembrane region" description="Helical" evidence="6">
    <location>
        <begin position="46"/>
        <end position="68"/>
    </location>
</feature>
<keyword evidence="9" id="KW-1185">Reference proteome</keyword>
<dbReference type="InterPro" id="IPR036259">
    <property type="entry name" value="MFS_trans_sf"/>
</dbReference>
<dbReference type="PANTHER" id="PTHR23514">
    <property type="entry name" value="BYPASS OF STOP CODON PROTEIN 6"/>
    <property type="match status" value="1"/>
</dbReference>
<feature type="transmembrane region" description="Helical" evidence="6">
    <location>
        <begin position="214"/>
        <end position="233"/>
    </location>
</feature>
<feature type="transmembrane region" description="Helical" evidence="6">
    <location>
        <begin position="12"/>
        <end position="31"/>
    </location>
</feature>
<feature type="region of interest" description="Disordered" evidence="5">
    <location>
        <begin position="400"/>
        <end position="420"/>
    </location>
</feature>
<feature type="transmembrane region" description="Helical" evidence="6">
    <location>
        <begin position="165"/>
        <end position="184"/>
    </location>
</feature>
<dbReference type="CDD" id="cd17393">
    <property type="entry name" value="MFS_MosC_like"/>
    <property type="match status" value="1"/>
</dbReference>
<dbReference type="GO" id="GO:0005886">
    <property type="term" value="C:plasma membrane"/>
    <property type="evidence" value="ECO:0007669"/>
    <property type="project" value="UniProtKB-SubCell"/>
</dbReference>
<feature type="transmembrane region" description="Helical" evidence="6">
    <location>
        <begin position="80"/>
        <end position="97"/>
    </location>
</feature>
<evidence type="ECO:0000259" key="7">
    <source>
        <dbReference type="PROSITE" id="PS50850"/>
    </source>
</evidence>
<feature type="transmembrane region" description="Helical" evidence="6">
    <location>
        <begin position="138"/>
        <end position="159"/>
    </location>
</feature>
<dbReference type="EMBL" id="AGUD01000236">
    <property type="protein sequence ID" value="EHN10231.1"/>
    <property type="molecule type" value="Genomic_DNA"/>
</dbReference>
<feature type="transmembrane region" description="Helical" evidence="6">
    <location>
        <begin position="281"/>
        <end position="299"/>
    </location>
</feature>
<evidence type="ECO:0000256" key="5">
    <source>
        <dbReference type="SAM" id="MobiDB-lite"/>
    </source>
</evidence>
<feature type="transmembrane region" description="Helical" evidence="6">
    <location>
        <begin position="103"/>
        <end position="126"/>
    </location>
</feature>
<dbReference type="PROSITE" id="PS50850">
    <property type="entry name" value="MFS"/>
    <property type="match status" value="1"/>
</dbReference>
<feature type="domain" description="Major facilitator superfamily (MFS) profile" evidence="7">
    <location>
        <begin position="11"/>
        <end position="400"/>
    </location>
</feature>
<keyword evidence="2 6" id="KW-0812">Transmembrane</keyword>
<name>H0E7W4_9ACTN</name>
<comment type="caution">
    <text evidence="8">The sequence shown here is derived from an EMBL/GenBank/DDBJ whole genome shotgun (WGS) entry which is preliminary data.</text>
</comment>
<dbReference type="GO" id="GO:0022857">
    <property type="term" value="F:transmembrane transporter activity"/>
    <property type="evidence" value="ECO:0007669"/>
    <property type="project" value="InterPro"/>
</dbReference>
<dbReference type="PRINTS" id="PR01035">
    <property type="entry name" value="TCRTETA"/>
</dbReference>
<dbReference type="RefSeq" id="WP_007576481.1">
    <property type="nucleotide sequence ID" value="NZ_AGUD01000236.1"/>
</dbReference>
<evidence type="ECO:0000313" key="8">
    <source>
        <dbReference type="EMBL" id="EHN10231.1"/>
    </source>
</evidence>
<dbReference type="PANTHER" id="PTHR23514:SF13">
    <property type="entry name" value="INNER MEMBRANE PROTEIN YBJJ"/>
    <property type="match status" value="1"/>
</dbReference>
<dbReference type="Pfam" id="PF07690">
    <property type="entry name" value="MFS_1"/>
    <property type="match status" value="1"/>
</dbReference>